<sequence length="133" mass="15512">MSNILLNIFFISVHTIGFIYLLIILLISSNLKYCILTLIFMIIIKYSYICLNECLITPLETNSFFPCSTELAQSVLNINTISLEKCEEVLINFLLALICIKILFLIFYKYCQNNCAEYLNVLNIFELFKRLKI</sequence>
<evidence type="ECO:0000256" key="1">
    <source>
        <dbReference type="SAM" id="Phobius"/>
    </source>
</evidence>
<keyword evidence="1" id="KW-0812">Transmembrane</keyword>
<keyword evidence="1" id="KW-1133">Transmembrane helix</keyword>
<organism evidence="2">
    <name type="scientific">viral metagenome</name>
    <dbReference type="NCBI Taxonomy" id="1070528"/>
    <lineage>
        <taxon>unclassified sequences</taxon>
        <taxon>metagenomes</taxon>
        <taxon>organismal metagenomes</taxon>
    </lineage>
</organism>
<reference evidence="2" key="1">
    <citation type="journal article" date="2020" name="Nature">
        <title>Giant virus diversity and host interactions through global metagenomics.</title>
        <authorList>
            <person name="Schulz F."/>
            <person name="Roux S."/>
            <person name="Paez-Espino D."/>
            <person name="Jungbluth S."/>
            <person name="Walsh D.A."/>
            <person name="Denef V.J."/>
            <person name="McMahon K.D."/>
            <person name="Konstantinidis K.T."/>
            <person name="Eloe-Fadrosh E.A."/>
            <person name="Kyrpides N.C."/>
            <person name="Woyke T."/>
        </authorList>
    </citation>
    <scope>NUCLEOTIDE SEQUENCE</scope>
    <source>
        <strain evidence="2">GVMAG-S-1101165-79</strain>
    </source>
</reference>
<feature type="transmembrane region" description="Helical" evidence="1">
    <location>
        <begin position="6"/>
        <end position="26"/>
    </location>
</feature>
<name>A0A6C0AQV4_9ZZZZ</name>
<feature type="transmembrane region" description="Helical" evidence="1">
    <location>
        <begin position="33"/>
        <end position="49"/>
    </location>
</feature>
<dbReference type="AlphaFoldDB" id="A0A6C0AQV4"/>
<proteinExistence type="predicted"/>
<dbReference type="EMBL" id="MN740762">
    <property type="protein sequence ID" value="QHS82102.1"/>
    <property type="molecule type" value="Genomic_DNA"/>
</dbReference>
<accession>A0A6C0AQV4</accession>
<feature type="transmembrane region" description="Helical" evidence="1">
    <location>
        <begin position="89"/>
        <end position="108"/>
    </location>
</feature>
<evidence type="ECO:0000313" key="2">
    <source>
        <dbReference type="EMBL" id="QHS82102.1"/>
    </source>
</evidence>
<protein>
    <submittedName>
        <fullName evidence="2">Uncharacterized protein</fullName>
    </submittedName>
</protein>
<keyword evidence="1" id="KW-0472">Membrane</keyword>